<feature type="compositionally biased region" description="Low complexity" evidence="1">
    <location>
        <begin position="106"/>
        <end position="117"/>
    </location>
</feature>
<sequence>MTSTARAPALARADLPHRPTTPTSASSTTAALDALRPSPRTASVDRKRVRPEPPAVTPARRPSSPSPAPAPPPEPVRPTSPAPPKARREDWILPQIPPFRGGTTGARSAASASCAADAPPPPAAGPSAVPTSVAQADQAPRRVSYPLVFSLPRQNQRPATGPGRSESFSASTVTTGLGIAGVGVGAAGAREALVIERVGEASAVCARGAAGGGGGGGGRGGGGEAGASAEGGVRRGSLKRVLISDGEDELAAVRRRAAPASADESDLLSSTPAPAPTPSTSTCAAPFTGVPLSTLVLGEPIQDQYQRELDRRRESAPAPLAGASTSRRASVAGLQQDITSTSGSSLGKRRGHRPPAVTTGPSVPTAPATHRASFSAVQGESASLAALRSAPVDIPSVLVGSPMEATFAARARERERERASSSSAARETAPAPRRQGQGAAVHPQPPLVSSSSYYIRPNQPLGPGHSFPPPPPPPQQSSTGATSPRSGGPPQEHARTQAFLSLFSTFYDSLSDSRVLTASLDAQLGRAAQLLTTLQHAEAALDSALADVRREGERRWAAVEHRLARLEGGTAAVGDGEARARDGGLEARLARLERLLRDREEREDDTPRRPSGDSTSSGAVADSEASGAARDEDMEG</sequence>
<dbReference type="STRING" id="5288.A0A5C5G0S6"/>
<feature type="region of interest" description="Disordered" evidence="1">
    <location>
        <begin position="306"/>
        <end position="385"/>
    </location>
</feature>
<feature type="compositionally biased region" description="Gly residues" evidence="1">
    <location>
        <begin position="211"/>
        <end position="225"/>
    </location>
</feature>
<feature type="compositionally biased region" description="Low complexity" evidence="1">
    <location>
        <begin position="420"/>
        <end position="434"/>
    </location>
</feature>
<feature type="compositionally biased region" description="Pro residues" evidence="1">
    <location>
        <begin position="466"/>
        <end position="475"/>
    </location>
</feature>
<organism evidence="2 3">
    <name type="scientific">Rhodotorula diobovata</name>
    <dbReference type="NCBI Taxonomy" id="5288"/>
    <lineage>
        <taxon>Eukaryota</taxon>
        <taxon>Fungi</taxon>
        <taxon>Dikarya</taxon>
        <taxon>Basidiomycota</taxon>
        <taxon>Pucciniomycotina</taxon>
        <taxon>Microbotryomycetes</taxon>
        <taxon>Sporidiobolales</taxon>
        <taxon>Sporidiobolaceae</taxon>
        <taxon>Rhodotorula</taxon>
    </lineage>
</organism>
<comment type="caution">
    <text evidence="2">The sequence shown here is derived from an EMBL/GenBank/DDBJ whole genome shotgun (WGS) entry which is preliminary data.</text>
</comment>
<protein>
    <submittedName>
        <fullName evidence="2">Uncharacterized protein</fullName>
    </submittedName>
</protein>
<feature type="region of interest" description="Disordered" evidence="1">
    <location>
        <begin position="596"/>
        <end position="636"/>
    </location>
</feature>
<feature type="compositionally biased region" description="Basic and acidic residues" evidence="1">
    <location>
        <begin position="596"/>
        <end position="611"/>
    </location>
</feature>
<dbReference type="AlphaFoldDB" id="A0A5C5G0S6"/>
<gene>
    <name evidence="2" type="ORF">DMC30DRAFT_415486</name>
</gene>
<dbReference type="OrthoDB" id="2138242at2759"/>
<feature type="compositionally biased region" description="Pro residues" evidence="1">
    <location>
        <begin position="64"/>
        <end position="84"/>
    </location>
</feature>
<feature type="compositionally biased region" description="Low complexity" evidence="1">
    <location>
        <begin position="1"/>
        <end position="31"/>
    </location>
</feature>
<feature type="region of interest" description="Disordered" evidence="1">
    <location>
        <begin position="408"/>
        <end position="493"/>
    </location>
</feature>
<feature type="compositionally biased region" description="Polar residues" evidence="1">
    <location>
        <begin position="336"/>
        <end position="345"/>
    </location>
</feature>
<feature type="compositionally biased region" description="Low complexity" evidence="1">
    <location>
        <begin position="125"/>
        <end position="134"/>
    </location>
</feature>
<dbReference type="Proteomes" id="UP000311382">
    <property type="component" value="Unassembled WGS sequence"/>
</dbReference>
<evidence type="ECO:0000313" key="3">
    <source>
        <dbReference type="Proteomes" id="UP000311382"/>
    </source>
</evidence>
<feature type="region of interest" description="Disordered" evidence="1">
    <location>
        <begin position="254"/>
        <end position="286"/>
    </location>
</feature>
<feature type="region of interest" description="Disordered" evidence="1">
    <location>
        <begin position="211"/>
        <end position="231"/>
    </location>
</feature>
<feature type="compositionally biased region" description="Basic and acidic residues" evidence="1">
    <location>
        <begin position="306"/>
        <end position="315"/>
    </location>
</feature>
<keyword evidence="3" id="KW-1185">Reference proteome</keyword>
<accession>A0A5C5G0S6</accession>
<reference evidence="2 3" key="1">
    <citation type="submission" date="2019-03" db="EMBL/GenBank/DDBJ databases">
        <title>Rhodosporidium diobovatum UCD-FST 08-225 genome sequencing, assembly, and annotation.</title>
        <authorList>
            <person name="Fakankun I.U."/>
            <person name="Fristensky B."/>
            <person name="Levin D.B."/>
        </authorList>
    </citation>
    <scope>NUCLEOTIDE SEQUENCE [LARGE SCALE GENOMIC DNA]</scope>
    <source>
        <strain evidence="2 3">UCD-FST 08-225</strain>
    </source>
</reference>
<feature type="compositionally biased region" description="Basic and acidic residues" evidence="1">
    <location>
        <begin position="410"/>
        <end position="419"/>
    </location>
</feature>
<dbReference type="EMBL" id="SOZI01000032">
    <property type="protein sequence ID" value="TNY22042.1"/>
    <property type="molecule type" value="Genomic_DNA"/>
</dbReference>
<evidence type="ECO:0000256" key="1">
    <source>
        <dbReference type="SAM" id="MobiDB-lite"/>
    </source>
</evidence>
<evidence type="ECO:0000313" key="2">
    <source>
        <dbReference type="EMBL" id="TNY22042.1"/>
    </source>
</evidence>
<name>A0A5C5G0S6_9BASI</name>
<proteinExistence type="predicted"/>
<feature type="region of interest" description="Disordered" evidence="1">
    <location>
        <begin position="1"/>
        <end position="171"/>
    </location>
</feature>